<feature type="non-terminal residue" evidence="11">
    <location>
        <position position="1"/>
    </location>
</feature>
<evidence type="ECO:0000256" key="3">
    <source>
        <dbReference type="ARBA" id="ARBA00022737"/>
    </source>
</evidence>
<dbReference type="PANTHER" id="PTHR24025:SF31">
    <property type="entry name" value="NEURAL-CADHERIN"/>
    <property type="match status" value="1"/>
</dbReference>
<dbReference type="Proteomes" id="UP000699462">
    <property type="component" value="Unassembled WGS sequence"/>
</dbReference>
<dbReference type="OrthoDB" id="6252479at2759"/>
<dbReference type="GO" id="GO:0005509">
    <property type="term" value="F:calcium ion binding"/>
    <property type="evidence" value="ECO:0007669"/>
    <property type="project" value="UniProtKB-UniRule"/>
</dbReference>
<gene>
    <name evidence="11" type="ORF">P879_00940</name>
</gene>
<comment type="caution">
    <text evidence="11">The sequence shown here is derived from an EMBL/GenBank/DDBJ whole genome shotgun (WGS) entry which is preliminary data.</text>
</comment>
<dbReference type="Gene3D" id="2.60.40.60">
    <property type="entry name" value="Cadherins"/>
    <property type="match status" value="2"/>
</dbReference>
<name>A0A8T0DYB9_9TREM</name>
<dbReference type="InterPro" id="IPR050971">
    <property type="entry name" value="Cadherin-domain_protein"/>
</dbReference>
<dbReference type="PROSITE" id="PS00232">
    <property type="entry name" value="CADHERIN_1"/>
    <property type="match status" value="1"/>
</dbReference>
<reference evidence="11 12" key="1">
    <citation type="submission" date="2019-07" db="EMBL/GenBank/DDBJ databases">
        <title>Annotation for the trematode Paragonimus westermani.</title>
        <authorList>
            <person name="Choi Y.-J."/>
        </authorList>
    </citation>
    <scope>NUCLEOTIDE SEQUENCE [LARGE SCALE GENOMIC DNA]</scope>
    <source>
        <strain evidence="11">180907_Pwestermani</strain>
    </source>
</reference>
<dbReference type="InterPro" id="IPR002126">
    <property type="entry name" value="Cadherin-like_dom"/>
</dbReference>
<dbReference type="PRINTS" id="PR00205">
    <property type="entry name" value="CADHERIN"/>
</dbReference>
<dbReference type="GO" id="GO:0005911">
    <property type="term" value="C:cell-cell junction"/>
    <property type="evidence" value="ECO:0007669"/>
    <property type="project" value="TreeGrafter"/>
</dbReference>
<dbReference type="InterPro" id="IPR020894">
    <property type="entry name" value="Cadherin_CS"/>
</dbReference>
<evidence type="ECO:0000256" key="8">
    <source>
        <dbReference type="PROSITE-ProRule" id="PRU00043"/>
    </source>
</evidence>
<dbReference type="GO" id="GO:0007156">
    <property type="term" value="P:homophilic cell adhesion via plasma membrane adhesion molecules"/>
    <property type="evidence" value="ECO:0007669"/>
    <property type="project" value="InterPro"/>
</dbReference>
<feature type="domain" description="Cadherin" evidence="10">
    <location>
        <begin position="85"/>
        <end position="168"/>
    </location>
</feature>
<evidence type="ECO:0000256" key="9">
    <source>
        <dbReference type="SAM" id="Phobius"/>
    </source>
</evidence>
<proteinExistence type="predicted"/>
<keyword evidence="2 9" id="KW-0812">Transmembrane</keyword>
<dbReference type="SMART" id="SM00112">
    <property type="entry name" value="CA"/>
    <property type="match status" value="2"/>
</dbReference>
<evidence type="ECO:0000256" key="5">
    <source>
        <dbReference type="ARBA" id="ARBA00022889"/>
    </source>
</evidence>
<evidence type="ECO:0000256" key="7">
    <source>
        <dbReference type="ARBA" id="ARBA00023136"/>
    </source>
</evidence>
<accession>A0A8T0DYB9</accession>
<evidence type="ECO:0000256" key="2">
    <source>
        <dbReference type="ARBA" id="ARBA00022692"/>
    </source>
</evidence>
<evidence type="ECO:0000256" key="1">
    <source>
        <dbReference type="ARBA" id="ARBA00004370"/>
    </source>
</evidence>
<feature type="transmembrane region" description="Helical" evidence="9">
    <location>
        <begin position="188"/>
        <end position="211"/>
    </location>
</feature>
<sequence>VSNEGYVYTTSTFNRENQAVFILKLSAVDSAHASEQRLSSTAEIEVTVTDINDNEPVFIRPPFENGTNEILLSVHEKPESLVTWVEATDEDDGQNGLISYLLVGEKRTFNLHSDNGELILLRMLCAEDLGEYFLTVLAVDSGEQPKTATAQIAIRIADIPPKGASQSMKDSETTGLSMNGPGKKLNELIILCIILITIFISFILIGFIFVVSKGGFPALLSKHKNVHRDHKQTTSVKKGGSSKELSIAQTLEEDVQTCFPKDTIINGYFKTGVHSFVQHSEEIPYGVQHNRQYSDQCVQEWPIPPNSSTSAHTPEYLGEFAVEENELTRLQYPSILKTGTYCGNFCVPDQNIYQEELYNPGNEVSASNEQCRDVMKTAIYPLTMTAVSNSEVKAKQILTVQSSMLMSCPHRTSNIACAGPVWDNWNTRLFSQ</sequence>
<dbReference type="GO" id="GO:0005886">
    <property type="term" value="C:plasma membrane"/>
    <property type="evidence" value="ECO:0007669"/>
    <property type="project" value="InterPro"/>
</dbReference>
<evidence type="ECO:0000313" key="11">
    <source>
        <dbReference type="EMBL" id="KAF8572138.1"/>
    </source>
</evidence>
<dbReference type="CDD" id="cd11304">
    <property type="entry name" value="Cadherin_repeat"/>
    <property type="match status" value="2"/>
</dbReference>
<dbReference type="SUPFAM" id="SSF49313">
    <property type="entry name" value="Cadherin-like"/>
    <property type="match status" value="2"/>
</dbReference>
<dbReference type="PROSITE" id="PS50268">
    <property type="entry name" value="CADHERIN_2"/>
    <property type="match status" value="2"/>
</dbReference>
<dbReference type="PANTHER" id="PTHR24025">
    <property type="entry name" value="DESMOGLEIN FAMILY MEMBER"/>
    <property type="match status" value="1"/>
</dbReference>
<organism evidence="11 12">
    <name type="scientific">Paragonimus westermani</name>
    <dbReference type="NCBI Taxonomy" id="34504"/>
    <lineage>
        <taxon>Eukaryota</taxon>
        <taxon>Metazoa</taxon>
        <taxon>Spiralia</taxon>
        <taxon>Lophotrochozoa</taxon>
        <taxon>Platyhelminthes</taxon>
        <taxon>Trematoda</taxon>
        <taxon>Digenea</taxon>
        <taxon>Plagiorchiida</taxon>
        <taxon>Troglotremata</taxon>
        <taxon>Troglotrematidae</taxon>
        <taxon>Paragonimus</taxon>
    </lineage>
</organism>
<dbReference type="InterPro" id="IPR015919">
    <property type="entry name" value="Cadherin-like_sf"/>
</dbReference>
<dbReference type="AlphaFoldDB" id="A0A8T0DYB9"/>
<dbReference type="EMBL" id="JTDF01000158">
    <property type="protein sequence ID" value="KAF8572138.1"/>
    <property type="molecule type" value="Genomic_DNA"/>
</dbReference>
<evidence type="ECO:0000259" key="10">
    <source>
        <dbReference type="PROSITE" id="PS50268"/>
    </source>
</evidence>
<dbReference type="Pfam" id="PF00028">
    <property type="entry name" value="Cadherin"/>
    <property type="match status" value="1"/>
</dbReference>
<evidence type="ECO:0000313" key="12">
    <source>
        <dbReference type="Proteomes" id="UP000699462"/>
    </source>
</evidence>
<keyword evidence="12" id="KW-1185">Reference proteome</keyword>
<keyword evidence="7 9" id="KW-0472">Membrane</keyword>
<keyword evidence="4 8" id="KW-0106">Calcium</keyword>
<feature type="domain" description="Cadherin" evidence="10">
    <location>
        <begin position="2"/>
        <end position="58"/>
    </location>
</feature>
<protein>
    <recommendedName>
        <fullName evidence="10">Cadherin domain-containing protein</fullName>
    </recommendedName>
</protein>
<evidence type="ECO:0000256" key="6">
    <source>
        <dbReference type="ARBA" id="ARBA00022989"/>
    </source>
</evidence>
<comment type="subcellular location">
    <subcellularLocation>
        <location evidence="1">Membrane</location>
    </subcellularLocation>
</comment>
<keyword evidence="6 9" id="KW-1133">Transmembrane helix</keyword>
<keyword evidence="5" id="KW-0130">Cell adhesion</keyword>
<keyword evidence="3" id="KW-0677">Repeat</keyword>
<evidence type="ECO:0000256" key="4">
    <source>
        <dbReference type="ARBA" id="ARBA00022837"/>
    </source>
</evidence>